<dbReference type="OrthoDB" id="9764616at2"/>
<evidence type="ECO:0000256" key="14">
    <source>
        <dbReference type="PIRSR" id="PIRSR000350-4"/>
    </source>
</evidence>
<comment type="catalytic activity">
    <reaction evidence="11 15">
        <text>N(6)-[(R)-dihydrolipoyl]-L-lysyl-[protein] + NAD(+) = N(6)-[(R)-lipoyl]-L-lysyl-[protein] + NADH + H(+)</text>
        <dbReference type="Rhea" id="RHEA:15045"/>
        <dbReference type="Rhea" id="RHEA-COMP:10474"/>
        <dbReference type="Rhea" id="RHEA-COMP:10475"/>
        <dbReference type="ChEBI" id="CHEBI:15378"/>
        <dbReference type="ChEBI" id="CHEBI:57540"/>
        <dbReference type="ChEBI" id="CHEBI:57945"/>
        <dbReference type="ChEBI" id="CHEBI:83099"/>
        <dbReference type="ChEBI" id="CHEBI:83100"/>
        <dbReference type="EC" id="1.8.1.4"/>
    </reaction>
</comment>
<dbReference type="InterPro" id="IPR050151">
    <property type="entry name" value="Class-I_Pyr_Nuc-Dis_Oxidored"/>
</dbReference>
<evidence type="ECO:0000256" key="15">
    <source>
        <dbReference type="RuleBase" id="RU003692"/>
    </source>
</evidence>
<evidence type="ECO:0000256" key="2">
    <source>
        <dbReference type="ARBA" id="ARBA00007532"/>
    </source>
</evidence>
<dbReference type="SUPFAM" id="SSF51230">
    <property type="entry name" value="Single hybrid motif"/>
    <property type="match status" value="1"/>
</dbReference>
<comment type="cofactor">
    <cofactor evidence="13 15">
        <name>FAD</name>
        <dbReference type="ChEBI" id="CHEBI:57692"/>
    </cofactor>
    <text evidence="13 15">Binds 1 FAD per subunit.</text>
</comment>
<dbReference type="Gene3D" id="3.50.50.60">
    <property type="entry name" value="FAD/NAD(P)-binding domain"/>
    <property type="match status" value="2"/>
</dbReference>
<comment type="similarity">
    <text evidence="2 15">Belongs to the class-I pyridine nucleotide-disulfide oxidoreductase family.</text>
</comment>
<feature type="binding site" evidence="13">
    <location>
        <position position="232"/>
    </location>
    <ligand>
        <name>FAD</name>
        <dbReference type="ChEBI" id="CHEBI:57692"/>
    </ligand>
</feature>
<dbReference type="InterPro" id="IPR036188">
    <property type="entry name" value="FAD/NAD-bd_sf"/>
</dbReference>
<dbReference type="Pfam" id="PF00364">
    <property type="entry name" value="Biotin_lipoyl"/>
    <property type="match status" value="1"/>
</dbReference>
<dbReference type="InterPro" id="IPR006258">
    <property type="entry name" value="Lipoamide_DH"/>
</dbReference>
<keyword evidence="13" id="KW-0547">Nucleotide-binding</keyword>
<name>A0A1U9KK94_ACEAC</name>
<evidence type="ECO:0000256" key="5">
    <source>
        <dbReference type="ARBA" id="ARBA00022823"/>
    </source>
</evidence>
<gene>
    <name evidence="18" type="ORF">A0U92_01325</name>
</gene>
<dbReference type="GO" id="GO:0006103">
    <property type="term" value="P:2-oxoglutarate metabolic process"/>
    <property type="evidence" value="ECO:0007669"/>
    <property type="project" value="TreeGrafter"/>
</dbReference>
<dbReference type="SUPFAM" id="SSF51905">
    <property type="entry name" value="FAD/NAD(P)-binding domain"/>
    <property type="match status" value="1"/>
</dbReference>
<dbReference type="PANTHER" id="PTHR22912:SF151">
    <property type="entry name" value="DIHYDROLIPOYL DEHYDROGENASE, MITOCHONDRIAL"/>
    <property type="match status" value="1"/>
</dbReference>
<feature type="binding site" evidence="13">
    <location>
        <begin position="432"/>
        <end position="435"/>
    </location>
    <ligand>
        <name>FAD</name>
        <dbReference type="ChEBI" id="CHEBI:57692"/>
    </ligand>
</feature>
<dbReference type="Pfam" id="PF02852">
    <property type="entry name" value="Pyr_redox_dim"/>
    <property type="match status" value="1"/>
</dbReference>
<evidence type="ECO:0000256" key="9">
    <source>
        <dbReference type="ARBA" id="ARBA00023157"/>
    </source>
</evidence>
<dbReference type="GO" id="GO:0004148">
    <property type="term" value="F:dihydrolipoyl dehydrogenase (NADH) activity"/>
    <property type="evidence" value="ECO:0007669"/>
    <property type="project" value="UniProtKB-EC"/>
</dbReference>
<organism evidence="18 19">
    <name type="scientific">Acetobacter aceti</name>
    <dbReference type="NCBI Taxonomy" id="435"/>
    <lineage>
        <taxon>Bacteria</taxon>
        <taxon>Pseudomonadati</taxon>
        <taxon>Pseudomonadota</taxon>
        <taxon>Alphaproteobacteria</taxon>
        <taxon>Acetobacterales</taxon>
        <taxon>Acetobacteraceae</taxon>
        <taxon>Acetobacter</taxon>
        <taxon>Acetobacter subgen. Acetobacter</taxon>
    </lineage>
</organism>
<dbReference type="STRING" id="435.A0U92_01325"/>
<protein>
    <recommendedName>
        <fullName evidence="3 15">Dihydrolipoyl dehydrogenase</fullName>
        <ecNumber evidence="3 15">1.8.1.4</ecNumber>
    </recommendedName>
</protein>
<dbReference type="InterPro" id="IPR003016">
    <property type="entry name" value="2-oxoA_DH_lipoyl-BS"/>
</dbReference>
<dbReference type="FunFam" id="3.50.50.60:FF:000025">
    <property type="entry name" value="Dihydrolipoyl dehydrogenase"/>
    <property type="match status" value="1"/>
</dbReference>
<dbReference type="AlphaFoldDB" id="A0A1U9KK94"/>
<keyword evidence="19" id="KW-1185">Reference proteome</keyword>
<evidence type="ECO:0000256" key="8">
    <source>
        <dbReference type="ARBA" id="ARBA00023027"/>
    </source>
</evidence>
<evidence type="ECO:0000256" key="4">
    <source>
        <dbReference type="ARBA" id="ARBA00022630"/>
    </source>
</evidence>
<dbReference type="InterPro" id="IPR016156">
    <property type="entry name" value="FAD/NAD-linked_Rdtase_dimer_sf"/>
</dbReference>
<feature type="binding site" evidence="13">
    <location>
        <position position="316"/>
    </location>
    <ligand>
        <name>NAD(+)</name>
        <dbReference type="ChEBI" id="CHEBI:57540"/>
    </ligand>
</feature>
<sequence>MAIEIKVPALGESVTSATVGKWLKQPGDAVAVDEPVVELETDKVSVEVPASAAGVLESQAVKEGDEVEVGAVLAILAEGAKAAAKPVAASKPAEAPKKEAAPAAEKKPAPAATEAPAETDYDLVVIGAGPGGYVCAIRAAQLGFKVACVEKRATLGGTCLNVGCIPSKALLQSSENYHAAAHDFATHGIDIAGIKLNLAQMQKRKAGIVEANVKGVEYLFKKNGITWLKGLGKVEGTGRLTVDGKPVTAKHIVIAAGSDSAGLKGVEVDEKVIVTSTGALELSAVPKKLVVIGGGVIGLELGSVWHRLGADVTVVEFLDRLVPGTDNEVEAAFRKILTKQGLTMKLGHKVTKAEKTGKGVTLTVEPSQGGAAETLEADVVLLAIGRTAASKNMGLEEAGIALDNRGRIEVDEHFATNVPGVYAIGDVIRGPMLAHKAEEEGVAVAEILAGQAGHVNYDAIPGVIYTWPEVATVGFTEEQLKEKGVEYKVGKFPFMANGRARAIGMTDGFVKVIADAKTDRVLGTHIIGPGAGELIAECTMAIEFGASSEDIGRVCHAHPTLSEAVKEAALGVSGHSLNI</sequence>
<evidence type="ECO:0000256" key="12">
    <source>
        <dbReference type="PIRSR" id="PIRSR000350-2"/>
    </source>
</evidence>
<dbReference type="InterPro" id="IPR004099">
    <property type="entry name" value="Pyr_nucl-diS_OxRdtase_dimer"/>
</dbReference>
<dbReference type="PROSITE" id="PS00076">
    <property type="entry name" value="PYRIDINE_REDOX_1"/>
    <property type="match status" value="1"/>
</dbReference>
<keyword evidence="8 13" id="KW-0520">NAD</keyword>
<feature type="disulfide bond" description="Redox-active" evidence="14">
    <location>
        <begin position="159"/>
        <end position="164"/>
    </location>
</feature>
<keyword evidence="10 15" id="KW-0676">Redox-active center</keyword>
<evidence type="ECO:0000256" key="1">
    <source>
        <dbReference type="ARBA" id="ARBA00001938"/>
    </source>
</evidence>
<dbReference type="Gene3D" id="2.40.50.100">
    <property type="match status" value="1"/>
</dbReference>
<dbReference type="InterPro" id="IPR012999">
    <property type="entry name" value="Pyr_OxRdtase_I_AS"/>
</dbReference>
<accession>A0A1U9KK94</accession>
<comment type="miscellaneous">
    <text evidence="15">The active site is a redox-active disulfide bond.</text>
</comment>
<evidence type="ECO:0000256" key="7">
    <source>
        <dbReference type="ARBA" id="ARBA00023002"/>
    </source>
</evidence>
<dbReference type="InterPro" id="IPR023753">
    <property type="entry name" value="FAD/NAD-binding_dom"/>
</dbReference>
<dbReference type="InterPro" id="IPR000089">
    <property type="entry name" value="Biotin_lipoyl"/>
</dbReference>
<dbReference type="Gene3D" id="3.30.390.30">
    <property type="match status" value="1"/>
</dbReference>
<dbReference type="InterPro" id="IPR011053">
    <property type="entry name" value="Single_hybrid_motif"/>
</dbReference>
<evidence type="ECO:0000256" key="16">
    <source>
        <dbReference type="SAM" id="MobiDB-lite"/>
    </source>
</evidence>
<feature type="binding site" evidence="13">
    <location>
        <begin position="293"/>
        <end position="300"/>
    </location>
    <ligand>
        <name>NAD(+)</name>
        <dbReference type="ChEBI" id="CHEBI:57540"/>
    </ligand>
</feature>
<evidence type="ECO:0000256" key="13">
    <source>
        <dbReference type="PIRSR" id="PIRSR000350-3"/>
    </source>
</evidence>
<dbReference type="PROSITE" id="PS00189">
    <property type="entry name" value="LIPOYL"/>
    <property type="match status" value="1"/>
</dbReference>
<feature type="binding site" evidence="13">
    <location>
        <position position="385"/>
    </location>
    <ligand>
        <name>NAD(+)</name>
        <dbReference type="ChEBI" id="CHEBI:57540"/>
    </ligand>
</feature>
<keyword evidence="6 13" id="KW-0274">FAD</keyword>
<keyword evidence="4 15" id="KW-0285">Flavoprotein</keyword>
<dbReference type="EMBL" id="CP014692">
    <property type="protein sequence ID" value="AQS86178.1"/>
    <property type="molecule type" value="Genomic_DNA"/>
</dbReference>
<dbReference type="KEGG" id="aace:A0U92_01325"/>
<keyword evidence="9" id="KW-1015">Disulfide bond</keyword>
<evidence type="ECO:0000313" key="19">
    <source>
        <dbReference type="Proteomes" id="UP000188937"/>
    </source>
</evidence>
<dbReference type="PROSITE" id="PS50968">
    <property type="entry name" value="BIOTINYL_LIPOYL"/>
    <property type="match status" value="1"/>
</dbReference>
<dbReference type="PRINTS" id="PR00368">
    <property type="entry name" value="FADPNR"/>
</dbReference>
<dbReference type="RefSeq" id="WP_077814179.1">
    <property type="nucleotide sequence ID" value="NZ_CP014692.1"/>
</dbReference>
<dbReference type="InterPro" id="IPR001100">
    <property type="entry name" value="Pyr_nuc-diS_OxRdtase"/>
</dbReference>
<dbReference type="PRINTS" id="PR00411">
    <property type="entry name" value="PNDRDTASEI"/>
</dbReference>
<dbReference type="CDD" id="cd06849">
    <property type="entry name" value="lipoyl_domain"/>
    <property type="match status" value="1"/>
</dbReference>
<dbReference type="SUPFAM" id="SSF55424">
    <property type="entry name" value="FAD/NAD-linked reductases, dimerisation (C-terminal) domain"/>
    <property type="match status" value="1"/>
</dbReference>
<evidence type="ECO:0000256" key="10">
    <source>
        <dbReference type="ARBA" id="ARBA00023284"/>
    </source>
</evidence>
<evidence type="ECO:0000259" key="17">
    <source>
        <dbReference type="PROSITE" id="PS50968"/>
    </source>
</evidence>
<evidence type="ECO:0000256" key="6">
    <source>
        <dbReference type="ARBA" id="ARBA00022827"/>
    </source>
</evidence>
<keyword evidence="5" id="KW-0450">Lipoyl</keyword>
<reference evidence="18 19" key="1">
    <citation type="submission" date="2016-03" db="EMBL/GenBank/DDBJ databases">
        <title>Acetic acid bacteria sequencing.</title>
        <authorList>
            <person name="Brandt J."/>
            <person name="Jakob F."/>
            <person name="Vogel R.F."/>
        </authorList>
    </citation>
    <scope>NUCLEOTIDE SEQUENCE [LARGE SCALE GENOMIC DNA]</scope>
    <source>
        <strain evidence="18 19">TMW2.1153</strain>
    </source>
</reference>
<dbReference type="Proteomes" id="UP000188937">
    <property type="component" value="Chromosome"/>
</dbReference>
<keyword evidence="7 15" id="KW-0560">Oxidoreductase</keyword>
<evidence type="ECO:0000313" key="18">
    <source>
        <dbReference type="EMBL" id="AQS86178.1"/>
    </source>
</evidence>
<dbReference type="GO" id="GO:0045333">
    <property type="term" value="P:cellular respiration"/>
    <property type="evidence" value="ECO:0007669"/>
    <property type="project" value="UniProtKB-ARBA"/>
</dbReference>
<feature type="compositionally biased region" description="Basic and acidic residues" evidence="16">
    <location>
        <begin position="94"/>
        <end position="108"/>
    </location>
</feature>
<dbReference type="Pfam" id="PF07992">
    <property type="entry name" value="Pyr_redox_2"/>
    <property type="match status" value="1"/>
</dbReference>
<feature type="active site" description="Proton acceptor" evidence="12">
    <location>
        <position position="558"/>
    </location>
</feature>
<evidence type="ECO:0000256" key="11">
    <source>
        <dbReference type="ARBA" id="ARBA00049187"/>
    </source>
</evidence>
<evidence type="ECO:0000256" key="3">
    <source>
        <dbReference type="ARBA" id="ARBA00012608"/>
    </source>
</evidence>
<dbReference type="PIRSF" id="PIRSF000350">
    <property type="entry name" value="Mercury_reductase_MerA"/>
    <property type="match status" value="1"/>
</dbReference>
<feature type="binding site" evidence="13">
    <location>
        <position position="168"/>
    </location>
    <ligand>
        <name>FAD</name>
        <dbReference type="ChEBI" id="CHEBI:57692"/>
    </ligand>
</feature>
<dbReference type="PANTHER" id="PTHR22912">
    <property type="entry name" value="DISULFIDE OXIDOREDUCTASE"/>
    <property type="match status" value="1"/>
</dbReference>
<proteinExistence type="inferred from homology"/>
<dbReference type="NCBIfam" id="TIGR01350">
    <property type="entry name" value="lipoamide_DH"/>
    <property type="match status" value="1"/>
</dbReference>
<dbReference type="GO" id="GO:0050660">
    <property type="term" value="F:flavin adenine dinucleotide binding"/>
    <property type="evidence" value="ECO:0007669"/>
    <property type="project" value="InterPro"/>
</dbReference>
<feature type="binding site" evidence="13">
    <location>
        <position position="426"/>
    </location>
    <ligand>
        <name>FAD</name>
        <dbReference type="ChEBI" id="CHEBI:57692"/>
    </ligand>
</feature>
<feature type="region of interest" description="Disordered" evidence="16">
    <location>
        <begin position="87"/>
        <end position="114"/>
    </location>
</feature>
<dbReference type="eggNOG" id="COG1249">
    <property type="taxonomic scope" value="Bacteria"/>
</dbReference>
<feature type="domain" description="Lipoyl-binding" evidence="17">
    <location>
        <begin position="2"/>
        <end position="77"/>
    </location>
</feature>
<dbReference type="FunFam" id="3.30.390.30:FF:000001">
    <property type="entry name" value="Dihydrolipoyl dehydrogenase"/>
    <property type="match status" value="1"/>
</dbReference>
<dbReference type="GO" id="GO:0005737">
    <property type="term" value="C:cytoplasm"/>
    <property type="evidence" value="ECO:0007669"/>
    <property type="project" value="UniProtKB-ARBA"/>
</dbReference>
<comment type="cofactor">
    <cofactor evidence="1">
        <name>(R)-lipoate</name>
        <dbReference type="ChEBI" id="CHEBI:83088"/>
    </cofactor>
</comment>
<dbReference type="GO" id="GO:1990234">
    <property type="term" value="C:transferase complex"/>
    <property type="evidence" value="ECO:0007669"/>
    <property type="project" value="UniProtKB-ARBA"/>
</dbReference>
<dbReference type="EC" id="1.8.1.4" evidence="3 15"/>